<keyword evidence="6 8" id="KW-0106">Calcium</keyword>
<feature type="domain" description="Peptidase S53" evidence="10">
    <location>
        <begin position="213"/>
        <end position="567"/>
    </location>
</feature>
<evidence type="ECO:0000256" key="7">
    <source>
        <dbReference type="ARBA" id="ARBA00023145"/>
    </source>
</evidence>
<dbReference type="OrthoDB" id="409122at2759"/>
<keyword evidence="3 8" id="KW-0479">Metal-binding</keyword>
<dbReference type="PROSITE" id="PS51695">
    <property type="entry name" value="SEDOLISIN"/>
    <property type="match status" value="1"/>
</dbReference>
<keyword evidence="9" id="KW-0732">Signal</keyword>
<feature type="signal peptide" evidence="9">
    <location>
        <begin position="1"/>
        <end position="18"/>
    </location>
</feature>
<evidence type="ECO:0000313" key="11">
    <source>
        <dbReference type="EMBL" id="TFY62834.1"/>
    </source>
</evidence>
<sequence length="567" mass="59701">MIAISSFVVVWLAAAANAAVPKTGLGMRLLEKRDSAPHNFISAGPAPPSHVLNLRIGLTQNNFAGLEKALYDVSTPGNSKYGKHLSKEEVAAFVAPASETVSSVQAWLKSHNLTSVPFSTAGDWLAVNATVEQANTLLQAQFTNFTHADTGKQVVRTLSYSVPDNLHGLVQFVHPTTAFPTSMVSTKQSVSSRRSVVDTRSADAPVPDLCKIAVTPACLQQMYNIRRTFATEKSNTLAVTGYVGQFANQADLELFLELFRVDLDPSTNFTLVTLDGGENPQNLSEAGSAAGSDVQYTVGLASGVPVTFISVGEDVDETQGYLDTANYLLSLDNPPSVVNTDYGYGETDYPFSLGMALCSAYAQLGARGVSVIFPSGEEGVSGDQGTSCENFSATFPSSCPYVTSVGGTYGIPPESAYGNSGGGFSSWFAQPAYQANAVPPFLTALGNTYKGRFNASGRAFPDISATARNHETVYRGQQIMMSGTGTSSTVVTSIVALLNDELIAAGKSPLGFLNPFLYAHPEAFTDITSGNNGGCFTDGFNAAEGWDPVTGLGTPDYAKLRTAAGLS</sequence>
<name>A0A4Y9YJX8_9AGAM</name>
<dbReference type="Gene3D" id="3.40.50.200">
    <property type="entry name" value="Peptidase S8/S53 domain"/>
    <property type="match status" value="1"/>
</dbReference>
<evidence type="ECO:0000256" key="9">
    <source>
        <dbReference type="SAM" id="SignalP"/>
    </source>
</evidence>
<evidence type="ECO:0000256" key="5">
    <source>
        <dbReference type="ARBA" id="ARBA00022825"/>
    </source>
</evidence>
<organism evidence="11 12">
    <name type="scientific">Dentipellis fragilis</name>
    <dbReference type="NCBI Taxonomy" id="205917"/>
    <lineage>
        <taxon>Eukaryota</taxon>
        <taxon>Fungi</taxon>
        <taxon>Dikarya</taxon>
        <taxon>Basidiomycota</taxon>
        <taxon>Agaricomycotina</taxon>
        <taxon>Agaricomycetes</taxon>
        <taxon>Russulales</taxon>
        <taxon>Hericiaceae</taxon>
        <taxon>Dentipellis</taxon>
    </lineage>
</organism>
<reference evidence="11 12" key="1">
    <citation type="submission" date="2019-02" db="EMBL/GenBank/DDBJ databases">
        <title>Genome sequencing of the rare red list fungi Dentipellis fragilis.</title>
        <authorList>
            <person name="Buettner E."/>
            <person name="Kellner H."/>
        </authorList>
    </citation>
    <scope>NUCLEOTIDE SEQUENCE [LARGE SCALE GENOMIC DNA]</scope>
    <source>
        <strain evidence="11 12">DSM 105465</strain>
    </source>
</reference>
<dbReference type="STRING" id="205917.A0A4Y9YJX8"/>
<feature type="chain" id="PRO_5021367030" description="Peptidase S53 domain-containing protein" evidence="9">
    <location>
        <begin position="19"/>
        <end position="567"/>
    </location>
</feature>
<dbReference type="GO" id="GO:0005576">
    <property type="term" value="C:extracellular region"/>
    <property type="evidence" value="ECO:0007669"/>
    <property type="project" value="UniProtKB-SubCell"/>
</dbReference>
<evidence type="ECO:0000256" key="4">
    <source>
        <dbReference type="ARBA" id="ARBA00022801"/>
    </source>
</evidence>
<evidence type="ECO:0000256" key="6">
    <source>
        <dbReference type="ARBA" id="ARBA00022837"/>
    </source>
</evidence>
<evidence type="ECO:0000256" key="1">
    <source>
        <dbReference type="ARBA" id="ARBA00004239"/>
    </source>
</evidence>
<dbReference type="InterPro" id="IPR036852">
    <property type="entry name" value="Peptidase_S8/S53_dom_sf"/>
</dbReference>
<evidence type="ECO:0000313" key="12">
    <source>
        <dbReference type="Proteomes" id="UP000298327"/>
    </source>
</evidence>
<dbReference type="AlphaFoldDB" id="A0A4Y9YJX8"/>
<feature type="binding site" evidence="8">
    <location>
        <position position="527"/>
    </location>
    <ligand>
        <name>Ca(2+)</name>
        <dbReference type="ChEBI" id="CHEBI:29108"/>
    </ligand>
</feature>
<evidence type="ECO:0000259" key="10">
    <source>
        <dbReference type="PROSITE" id="PS51695"/>
    </source>
</evidence>
<protein>
    <recommendedName>
        <fullName evidence="10">Peptidase S53 domain-containing protein</fullName>
    </recommendedName>
</protein>
<dbReference type="SUPFAM" id="SSF52743">
    <property type="entry name" value="Subtilisin-like"/>
    <property type="match status" value="1"/>
</dbReference>
<dbReference type="SMART" id="SM00944">
    <property type="entry name" value="Pro-kuma_activ"/>
    <property type="match status" value="1"/>
</dbReference>
<dbReference type="SUPFAM" id="SSF54897">
    <property type="entry name" value="Protease propeptides/inhibitors"/>
    <property type="match status" value="1"/>
</dbReference>
<keyword evidence="5" id="KW-0720">Serine protease</keyword>
<keyword evidence="4" id="KW-0378">Hydrolase</keyword>
<dbReference type="EMBL" id="SEOQ01000444">
    <property type="protein sequence ID" value="TFY62834.1"/>
    <property type="molecule type" value="Genomic_DNA"/>
</dbReference>
<comment type="subcellular location">
    <subcellularLocation>
        <location evidence="1">Secreted</location>
        <location evidence="1">Extracellular space</location>
    </subcellularLocation>
</comment>
<accession>A0A4Y9YJX8</accession>
<keyword evidence="2" id="KW-0645">Protease</keyword>
<evidence type="ECO:0000256" key="2">
    <source>
        <dbReference type="ARBA" id="ARBA00022670"/>
    </source>
</evidence>
<dbReference type="GO" id="GO:0046872">
    <property type="term" value="F:metal ion binding"/>
    <property type="evidence" value="ECO:0007669"/>
    <property type="project" value="UniProtKB-UniRule"/>
</dbReference>
<dbReference type="GO" id="GO:0006508">
    <property type="term" value="P:proteolysis"/>
    <property type="evidence" value="ECO:0007669"/>
    <property type="project" value="UniProtKB-KW"/>
</dbReference>
<evidence type="ECO:0000256" key="3">
    <source>
        <dbReference type="ARBA" id="ARBA00022723"/>
    </source>
</evidence>
<feature type="binding site" evidence="8">
    <location>
        <position position="547"/>
    </location>
    <ligand>
        <name>Ca(2+)</name>
        <dbReference type="ChEBI" id="CHEBI:29108"/>
    </ligand>
</feature>
<dbReference type="InterPro" id="IPR050819">
    <property type="entry name" value="Tripeptidyl-peptidase_I"/>
</dbReference>
<dbReference type="CDD" id="cd11377">
    <property type="entry name" value="Pro-peptidase_S53"/>
    <property type="match status" value="1"/>
</dbReference>
<evidence type="ECO:0000256" key="8">
    <source>
        <dbReference type="PROSITE-ProRule" id="PRU01032"/>
    </source>
</evidence>
<comment type="caution">
    <text evidence="8">Lacks conserved residue(s) required for the propagation of feature annotation.</text>
</comment>
<dbReference type="GO" id="GO:0008240">
    <property type="term" value="F:tripeptidyl-peptidase activity"/>
    <property type="evidence" value="ECO:0007669"/>
    <property type="project" value="TreeGrafter"/>
</dbReference>
<gene>
    <name evidence="11" type="ORF">EVG20_g6553</name>
</gene>
<dbReference type="CDD" id="cd04056">
    <property type="entry name" value="Peptidases_S53"/>
    <property type="match status" value="1"/>
</dbReference>
<proteinExistence type="predicted"/>
<keyword evidence="12" id="KW-1185">Reference proteome</keyword>
<dbReference type="PANTHER" id="PTHR14218">
    <property type="entry name" value="PROTEASE S8 TRIPEPTIDYL PEPTIDASE I CLN2"/>
    <property type="match status" value="1"/>
</dbReference>
<dbReference type="PANTHER" id="PTHR14218:SF15">
    <property type="entry name" value="TRIPEPTIDYL-PEPTIDASE 1"/>
    <property type="match status" value="1"/>
</dbReference>
<feature type="binding site" evidence="8">
    <location>
        <position position="545"/>
    </location>
    <ligand>
        <name>Ca(2+)</name>
        <dbReference type="ChEBI" id="CHEBI:29108"/>
    </ligand>
</feature>
<dbReference type="InterPro" id="IPR015366">
    <property type="entry name" value="S53_propep"/>
</dbReference>
<comment type="cofactor">
    <cofactor evidence="8">
        <name>Ca(2+)</name>
        <dbReference type="ChEBI" id="CHEBI:29108"/>
    </cofactor>
    <text evidence="8">Binds 1 Ca(2+) ion per subunit.</text>
</comment>
<comment type="caution">
    <text evidence="11">The sequence shown here is derived from an EMBL/GenBank/DDBJ whole genome shotgun (WGS) entry which is preliminary data.</text>
</comment>
<dbReference type="Pfam" id="PF09286">
    <property type="entry name" value="Pro-kuma_activ"/>
    <property type="match status" value="1"/>
</dbReference>
<feature type="binding site" evidence="8">
    <location>
        <position position="526"/>
    </location>
    <ligand>
        <name>Ca(2+)</name>
        <dbReference type="ChEBI" id="CHEBI:29108"/>
    </ligand>
</feature>
<dbReference type="GO" id="GO:0004252">
    <property type="term" value="F:serine-type endopeptidase activity"/>
    <property type="evidence" value="ECO:0007669"/>
    <property type="project" value="InterPro"/>
</dbReference>
<dbReference type="Proteomes" id="UP000298327">
    <property type="component" value="Unassembled WGS sequence"/>
</dbReference>
<keyword evidence="7" id="KW-0865">Zymogen</keyword>
<dbReference type="InterPro" id="IPR030400">
    <property type="entry name" value="Sedolisin_dom"/>
</dbReference>